<dbReference type="Pfam" id="PF20454">
    <property type="entry name" value="GpA_nuclease"/>
    <property type="match status" value="1"/>
</dbReference>
<comment type="function">
    <text evidence="1">The terminase large subunit acts as an ATP driven molecular motor necessary for viral DNA translocation into empty capsids and as an endonuclease that cuts the viral genome from the concetamer to initiate and to end the packaging reaction. The terminase lies at a unique vertex of the procapsid and is composed of two subunits, a small terminase subunit involved in viral DNA recognition, and a large terminase subunit possessing endonucleolytic and ATPase activities (DNA maturation and packaging). The endonuclease activity cleaves the viral DNA generating 5'overhangs. The strand separation activity separates the cohesive ends generating the single-stranded 'sticky' ends of the mature genome. The DNA-terminase complex binds to the portal of the procapsid thereby activating the translocase activity of the terminase. The terminase packages the viral DNA into the procapsid until the next concatemer reaches the complex. The downstream site is then cut generating the mature right end of the genome, the heterotrimer undocks from the DNA-filled head and remains bound to the left end of concatemer's next genome.</text>
</comment>
<dbReference type="PANTHER" id="PTHR34413:SF2">
    <property type="entry name" value="PROPHAGE TAIL FIBER ASSEMBLY PROTEIN HOMOLOG TFAE-RELATED"/>
    <property type="match status" value="1"/>
</dbReference>
<evidence type="ECO:0000256" key="1">
    <source>
        <dbReference type="HAMAP-Rule" id="MF_04144"/>
    </source>
</evidence>
<dbReference type="GO" id="GO:0016887">
    <property type="term" value="F:ATP hydrolysis activity"/>
    <property type="evidence" value="ECO:0007669"/>
    <property type="project" value="UniProtKB-UniRule"/>
</dbReference>
<keyword evidence="1" id="KW-0378">Hydrolase</keyword>
<dbReference type="GO" id="GO:0030430">
    <property type="term" value="C:host cell cytoplasm"/>
    <property type="evidence" value="ECO:0007669"/>
    <property type="project" value="UniProtKB-SubCell"/>
</dbReference>
<feature type="domain" description="Terminase large subunit GpA endonuclease" evidence="4">
    <location>
        <begin position="303"/>
        <end position="590"/>
    </location>
</feature>
<dbReference type="EC" id="3.6.4.-" evidence="1"/>
<keyword evidence="1" id="KW-1035">Host cytoplasm</keyword>
<dbReference type="InterPro" id="IPR051220">
    <property type="entry name" value="TFA_Chaperone"/>
</dbReference>
<evidence type="ECO:0000256" key="2">
    <source>
        <dbReference type="SAM" id="MobiDB-lite"/>
    </source>
</evidence>
<keyword evidence="1" id="KW-0231">Viral genome packaging</keyword>
<dbReference type="PANTHER" id="PTHR34413">
    <property type="entry name" value="PROPHAGE TAIL FIBER ASSEMBLY PROTEIN HOMOLOG TFAE-RELATED-RELATED"/>
    <property type="match status" value="1"/>
</dbReference>
<evidence type="ECO:0000259" key="3">
    <source>
        <dbReference type="Pfam" id="PF05876"/>
    </source>
</evidence>
<keyword evidence="1" id="KW-0255">Endonuclease</keyword>
<protein>
    <recommendedName>
        <fullName evidence="1">Terminase, large subunit</fullName>
    </recommendedName>
    <alternativeName>
        <fullName evidence="1">DNA-packaging protein</fullName>
    </alternativeName>
    <alternativeName>
        <fullName evidence="1">Large terminase protein</fullName>
    </alternativeName>
    <domain>
        <recommendedName>
            <fullName evidence="1">Endonuclease</fullName>
            <ecNumber evidence="1">3.1.21.4</ecNumber>
        </recommendedName>
    </domain>
    <domain>
        <recommendedName>
            <fullName evidence="1">ATPase</fullName>
            <ecNumber evidence="1">3.6.4.-</ecNumber>
        </recommendedName>
    </domain>
</protein>
<dbReference type="InterPro" id="IPR027417">
    <property type="entry name" value="P-loop_NTPase"/>
</dbReference>
<feature type="active site" description="For ATPase activity" evidence="1">
    <location>
        <position position="183"/>
    </location>
</feature>
<keyword evidence="1" id="KW-0547">Nucleotide-binding</keyword>
<reference evidence="5" key="1">
    <citation type="journal article" date="2021" name="Proc. Natl. Acad. Sci. U.S.A.">
        <title>A Catalog of Tens of Thousands of Viruses from Human Metagenomes Reveals Hidden Associations with Chronic Diseases.</title>
        <authorList>
            <person name="Tisza M.J."/>
            <person name="Buck C.B."/>
        </authorList>
    </citation>
    <scope>NUCLEOTIDE SEQUENCE</scope>
    <source>
        <strain evidence="5">Ctu3532</strain>
    </source>
</reference>
<dbReference type="GO" id="GO:0098009">
    <property type="term" value="C:viral terminase, large subunit"/>
    <property type="evidence" value="ECO:0007669"/>
    <property type="project" value="UniProtKB-UniRule"/>
</dbReference>
<dbReference type="InterPro" id="IPR008866">
    <property type="entry name" value="Phage_lambda_GpA-like"/>
</dbReference>
<feature type="short sequence motif" description="Walker A motif" evidence="1">
    <location>
        <begin position="82"/>
        <end position="89"/>
    </location>
</feature>
<name>A0A8S5TJF1_9CAUD</name>
<feature type="domain" description="Phage terminase large subunit GpA ATPase" evidence="3">
    <location>
        <begin position="49"/>
        <end position="287"/>
    </location>
</feature>
<comment type="cofactor">
    <cofactor evidence="1">
        <name>Mg(2+)</name>
        <dbReference type="ChEBI" id="CHEBI:18420"/>
    </cofactor>
</comment>
<feature type="region of interest" description="Disordered" evidence="2">
    <location>
        <begin position="597"/>
        <end position="616"/>
    </location>
</feature>
<dbReference type="InterPro" id="IPR046454">
    <property type="entry name" value="GpA_endonuclease"/>
</dbReference>
<feature type="binding site" evidence="1">
    <location>
        <position position="386"/>
    </location>
    <ligand>
        <name>Mg(2+)</name>
        <dbReference type="ChEBI" id="CHEBI:18420"/>
        <note>catalytic; for nuclease activity</note>
    </ligand>
</feature>
<dbReference type="EC" id="3.1.21.4" evidence="1"/>
<keyword evidence="1" id="KW-0460">Magnesium</keyword>
<sequence>MNSGKQKVLALAPQTAELFARCVMVLKPPPKLTLSQWADTYRMLSAENSATPGRWHTDNAPYQREIMDAIGDQHVRKVVVMSAAQIGKTAMLMNMLGYYMHYYPAPVLVMQPTLEMGQTFSKDFLAPMIRDTPVLRGLVDTKSRYSGNTILKKNFPGGHVTIIGANSPASLASRPIKVLLCDEVDRYPASAGTEGDPLLLAQKRQTTFWDKKTVIVSTPTIKGKSRIETEYNESTREEWNVPCPKCGHYQPFRWANIVFDRNDLKKGVRHRCERCGSESSEYEWKAQEIHGRFAADNPDAAARGFHLNTLASTFCGWPEIVEKFLLAKEMLDQGDPEKMKTWVNTELGETWEEPGEQLEETSLVNRREAYDAQVPEDVLVLTAGVDVQDDRFEIEVVGWGVGKESWGIRYQKLYGDMLKEQVWNDLDTFLMATFSKKDGTQLPILCTCIDSGGHHTDQVYRFTKERYERRIFAIKGKGGQNEPYLRNPSTNNRVKTPLFIIGVDAGKALIYQRLKHEPPERKGPNYCHFPLDADAGYDEQYFHGLTSERAVVRFRKGRSVTVWELRDASYKRNEPLDLRNYATAALEIANPLLQKAEAEPERRARTPGRRRLSGGI</sequence>
<evidence type="ECO:0000313" key="5">
    <source>
        <dbReference type="EMBL" id="DAF62914.1"/>
    </source>
</evidence>
<dbReference type="GO" id="GO:0019073">
    <property type="term" value="P:viral DNA genome packaging"/>
    <property type="evidence" value="ECO:0007669"/>
    <property type="project" value="UniProtKB-UniRule"/>
</dbReference>
<dbReference type="Pfam" id="PF05876">
    <property type="entry name" value="GpA_ATPase"/>
    <property type="match status" value="1"/>
</dbReference>
<dbReference type="HAMAP" id="MF_04144">
    <property type="entry name" value="TERL_LAMBDA"/>
    <property type="match status" value="1"/>
</dbReference>
<evidence type="ECO:0000259" key="4">
    <source>
        <dbReference type="Pfam" id="PF20454"/>
    </source>
</evidence>
<organism evidence="5">
    <name type="scientific">Caudovirales sp. ctu3532</name>
    <dbReference type="NCBI Taxonomy" id="2827639"/>
    <lineage>
        <taxon>Viruses</taxon>
        <taxon>Duplodnaviria</taxon>
        <taxon>Heunggongvirae</taxon>
        <taxon>Uroviricota</taxon>
        <taxon>Caudoviricetes</taxon>
    </lineage>
</organism>
<proteinExistence type="inferred from homology"/>
<accession>A0A8S5TJF1</accession>
<comment type="domain">
    <text evidence="1">The N-terminus is involved in the formation of the heterotrimer with the small subunit. The N-terminus part contains the translocase activity involved in DNA packaging. At the N-terminus, there is a high affinity ATPase center that is probably needed for the packaging activity. The Walker A motif of the ATPase center is responsible for interacting with the ATP phosphate and the Q motif governs force generation and the interaction with DNA. The C-terminus contains the site specific endonuclease (cos-cleavage) and strand separation activities required for genome maturation. A second ATPase catalytic site regulates the genome maturation. The C-terminus very end is involved in binding to the procapsid. Contains a basic leucine zipper (bZIP) that may be involved in the formation of the terminase.</text>
</comment>
<comment type="similarity">
    <text evidence="1">Belongs to the lambdavirus large terminase family.</text>
</comment>
<comment type="catalytic activity">
    <reaction evidence="1">
        <text>Endonucleolytic cleavage of DNA to give specific double-stranded fragments with terminal 5'-phosphates.</text>
        <dbReference type="EC" id="3.1.21.4"/>
    </reaction>
</comment>
<feature type="compositionally biased region" description="Basic residues" evidence="2">
    <location>
        <begin position="605"/>
        <end position="616"/>
    </location>
</feature>
<dbReference type="EMBL" id="BK032830">
    <property type="protein sequence ID" value="DAF62914.1"/>
    <property type="molecule type" value="Genomic_DNA"/>
</dbReference>
<dbReference type="GO" id="GO:0005524">
    <property type="term" value="F:ATP binding"/>
    <property type="evidence" value="ECO:0007669"/>
    <property type="project" value="UniProtKB-UniRule"/>
</dbReference>
<dbReference type="GO" id="GO:0009036">
    <property type="term" value="F:type II site-specific deoxyribonuclease activity"/>
    <property type="evidence" value="ECO:0007669"/>
    <property type="project" value="UniProtKB-UniRule"/>
</dbReference>
<dbReference type="GO" id="GO:0046872">
    <property type="term" value="F:metal ion binding"/>
    <property type="evidence" value="ECO:0007669"/>
    <property type="project" value="UniProtKB-UniRule"/>
</dbReference>
<dbReference type="Gene3D" id="3.40.50.300">
    <property type="entry name" value="P-loop containing nucleotide triphosphate hydrolases"/>
    <property type="match status" value="1"/>
</dbReference>
<keyword evidence="1" id="KW-0540">Nuclease</keyword>
<keyword evidence="1" id="KW-0479">Metal-binding</keyword>
<feature type="short sequence motif" description="Walker B motif" evidence="1">
    <location>
        <begin position="178"/>
        <end position="183"/>
    </location>
</feature>
<keyword evidence="1" id="KW-0067">ATP-binding</keyword>
<comment type="caution">
    <text evidence="1">Lacks conserved residue(s) required for the propagation of feature annotation.</text>
</comment>
<comment type="subcellular location">
    <subcellularLocation>
        <location evidence="1">Host cytoplasm</location>
    </subcellularLocation>
    <text evidence="1">The terminase lies at a unique vertex of the procapsid during viral DNA packaging.</text>
</comment>
<dbReference type="InterPro" id="IPR046453">
    <property type="entry name" value="GpA_ATPase"/>
</dbReference>
<keyword evidence="1" id="KW-1188">Viral release from host cell</keyword>
<comment type="subunit">
    <text evidence="1">Interacts (via N-terminus) with the terminase small subunit (via C-terminus); the active complex is probably heterooligomeric. Interacts (via C-terminus) with the portal protein; this interaction allows the packaging of viral DNA.</text>
</comment>